<evidence type="ECO:0000313" key="2">
    <source>
        <dbReference type="EMBL" id="RIB14564.1"/>
    </source>
</evidence>
<accession>A0A397UWE7</accession>
<proteinExistence type="predicted"/>
<feature type="coiled-coil region" evidence="1">
    <location>
        <begin position="446"/>
        <end position="480"/>
    </location>
</feature>
<gene>
    <name evidence="2" type="ORF">C2G38_2143991</name>
</gene>
<dbReference type="STRING" id="44941.A0A397UWE7"/>
<comment type="caution">
    <text evidence="2">The sequence shown here is derived from an EMBL/GenBank/DDBJ whole genome shotgun (WGS) entry which is preliminary data.</text>
</comment>
<protein>
    <recommendedName>
        <fullName evidence="4">MULE transposase domain-containing protein</fullName>
    </recommendedName>
</protein>
<sequence>MSTKKCNNCDKDKDLEEFRKNDKILICEFIYNSLISLENINEFYENDDVELAIDFDIELSSVIDIILNENDKNFVDEKLYLEVVRRIMKFIEEGDGYRWIYKDKNSKKNSLLVIYHCNCHIDRAKRQVKHPNPESQRDTPTRIERYNCEGTVKIEVFASLNLIKIKYSHLMLHPRPIHIATSLEIQEFIKNNINYLVPELYHQIKEKQLKNFTIQQTYFWWSKESQGIYQRNSDPLISAKLLLAEFNQEIIVDLSTPTPALGFLTTLFYKLPRNNFSAIVVDATFGTNKMGWELYALMGVIDGTGFPLSYLLIAAGKNRNITSILSRWMYTLKCKQLENFPYKLMDKDFCEINAAQKNLSEPNWNLTNPSSAIDLYWKRVNNDNTMYCPLELHNQVQRNGNYPLISTYDGKLINVFHFYNSEAYKVPNILPIKESIIEYKDEYIVEDNDDNEYKAYEQNINDLNEILIKVKNLIDQLQEKAKGHLWLQNIRSNFKPLEKMIMDIEKLENRRTTPKTSKDFNRNTTYWL</sequence>
<dbReference type="OrthoDB" id="2432434at2759"/>
<reference evidence="2 3" key="1">
    <citation type="submission" date="2018-06" db="EMBL/GenBank/DDBJ databases">
        <title>Comparative genomics reveals the genomic features of Rhizophagus irregularis, R. cerebriforme, R. diaphanum and Gigaspora rosea, and their symbiotic lifestyle signature.</title>
        <authorList>
            <person name="Morin E."/>
            <person name="San Clemente H."/>
            <person name="Chen E.C.H."/>
            <person name="De La Providencia I."/>
            <person name="Hainaut M."/>
            <person name="Kuo A."/>
            <person name="Kohler A."/>
            <person name="Murat C."/>
            <person name="Tang N."/>
            <person name="Roy S."/>
            <person name="Loubradou J."/>
            <person name="Henrissat B."/>
            <person name="Grigoriev I.V."/>
            <person name="Corradi N."/>
            <person name="Roux C."/>
            <person name="Martin F.M."/>
        </authorList>
    </citation>
    <scope>NUCLEOTIDE SEQUENCE [LARGE SCALE GENOMIC DNA]</scope>
    <source>
        <strain evidence="2 3">DAOM 194757</strain>
    </source>
</reference>
<evidence type="ECO:0008006" key="4">
    <source>
        <dbReference type="Google" id="ProtNLM"/>
    </source>
</evidence>
<keyword evidence="1" id="KW-0175">Coiled coil</keyword>
<dbReference type="AlphaFoldDB" id="A0A397UWE7"/>
<keyword evidence="3" id="KW-1185">Reference proteome</keyword>
<organism evidence="2 3">
    <name type="scientific">Gigaspora rosea</name>
    <dbReference type="NCBI Taxonomy" id="44941"/>
    <lineage>
        <taxon>Eukaryota</taxon>
        <taxon>Fungi</taxon>
        <taxon>Fungi incertae sedis</taxon>
        <taxon>Mucoromycota</taxon>
        <taxon>Glomeromycotina</taxon>
        <taxon>Glomeromycetes</taxon>
        <taxon>Diversisporales</taxon>
        <taxon>Gigasporaceae</taxon>
        <taxon>Gigaspora</taxon>
    </lineage>
</organism>
<name>A0A397UWE7_9GLOM</name>
<dbReference type="EMBL" id="QKWP01000819">
    <property type="protein sequence ID" value="RIB14564.1"/>
    <property type="molecule type" value="Genomic_DNA"/>
</dbReference>
<evidence type="ECO:0000313" key="3">
    <source>
        <dbReference type="Proteomes" id="UP000266673"/>
    </source>
</evidence>
<dbReference type="Proteomes" id="UP000266673">
    <property type="component" value="Unassembled WGS sequence"/>
</dbReference>
<evidence type="ECO:0000256" key="1">
    <source>
        <dbReference type="SAM" id="Coils"/>
    </source>
</evidence>